<protein>
    <submittedName>
        <fullName evidence="1">Uncharacterized protein</fullName>
    </submittedName>
</protein>
<name>A0A7W8QI35_9ACTN</name>
<gene>
    <name evidence="1" type="ORF">HDA36_000257</name>
</gene>
<keyword evidence="2" id="KW-1185">Reference proteome</keyword>
<reference evidence="1 2" key="1">
    <citation type="submission" date="2020-08" db="EMBL/GenBank/DDBJ databases">
        <title>Sequencing the genomes of 1000 actinobacteria strains.</title>
        <authorList>
            <person name="Klenk H.-P."/>
        </authorList>
    </citation>
    <scope>NUCLEOTIDE SEQUENCE [LARGE SCALE GENOMIC DNA]</scope>
    <source>
        <strain evidence="1 2">DSM 44551</strain>
    </source>
</reference>
<evidence type="ECO:0000313" key="2">
    <source>
        <dbReference type="Proteomes" id="UP000572635"/>
    </source>
</evidence>
<evidence type="ECO:0000313" key="1">
    <source>
        <dbReference type="EMBL" id="MBB5430173.1"/>
    </source>
</evidence>
<organism evidence="1 2">
    <name type="scientific">Nocardiopsis composta</name>
    <dbReference type="NCBI Taxonomy" id="157465"/>
    <lineage>
        <taxon>Bacteria</taxon>
        <taxon>Bacillati</taxon>
        <taxon>Actinomycetota</taxon>
        <taxon>Actinomycetes</taxon>
        <taxon>Streptosporangiales</taxon>
        <taxon>Nocardiopsidaceae</taxon>
        <taxon>Nocardiopsis</taxon>
    </lineage>
</organism>
<dbReference type="EMBL" id="JACHDB010000001">
    <property type="protein sequence ID" value="MBB5430173.1"/>
    <property type="molecule type" value="Genomic_DNA"/>
</dbReference>
<dbReference type="Proteomes" id="UP000572635">
    <property type="component" value="Unassembled WGS sequence"/>
</dbReference>
<accession>A0A7W8QI35</accession>
<sequence length="148" mass="15793">MSDDVLSVIPTDPYWSPGPGAAERAAAAAAVLAGAEAEAVRHDGVAFIDCGADLERIGCPRCAAPIDFDRWSDLVGARFEEGFATLDAAVPCCGAEVSLNDLDYHWPCGFACFEIEILNPERPWFTVGEAVRIGALLGHPVRQVRAHI</sequence>
<proteinExistence type="predicted"/>
<dbReference type="AlphaFoldDB" id="A0A7W8QI35"/>
<comment type="caution">
    <text evidence="1">The sequence shown here is derived from an EMBL/GenBank/DDBJ whole genome shotgun (WGS) entry which is preliminary data.</text>
</comment>
<dbReference type="RefSeq" id="WP_184387851.1">
    <property type="nucleotide sequence ID" value="NZ_BAAAJD010000163.1"/>
</dbReference>